<keyword evidence="2" id="KW-1185">Reference proteome</keyword>
<name>A0AAV7U662_PLEWA</name>
<evidence type="ECO:0000313" key="2">
    <source>
        <dbReference type="Proteomes" id="UP001066276"/>
    </source>
</evidence>
<organism evidence="1 2">
    <name type="scientific">Pleurodeles waltl</name>
    <name type="common">Iberian ribbed newt</name>
    <dbReference type="NCBI Taxonomy" id="8319"/>
    <lineage>
        <taxon>Eukaryota</taxon>
        <taxon>Metazoa</taxon>
        <taxon>Chordata</taxon>
        <taxon>Craniata</taxon>
        <taxon>Vertebrata</taxon>
        <taxon>Euteleostomi</taxon>
        <taxon>Amphibia</taxon>
        <taxon>Batrachia</taxon>
        <taxon>Caudata</taxon>
        <taxon>Salamandroidea</taxon>
        <taxon>Salamandridae</taxon>
        <taxon>Pleurodelinae</taxon>
        <taxon>Pleurodeles</taxon>
    </lineage>
</organism>
<dbReference type="EMBL" id="JANPWB010000005">
    <property type="protein sequence ID" value="KAJ1183579.1"/>
    <property type="molecule type" value="Genomic_DNA"/>
</dbReference>
<sequence length="116" mass="12938">MPHARSDTCPGCERPGADFLHLACDCCAARVFWNRVVGELGWVTSLLVVATPQSCLLANIKKPKERKVTYTFLHFALVLARPSVTISWMGQHAPELAHCRRDVVVWSLVEGTYDTN</sequence>
<comment type="caution">
    <text evidence="1">The sequence shown here is derived from an EMBL/GenBank/DDBJ whole genome shotgun (WGS) entry which is preliminary data.</text>
</comment>
<protein>
    <submittedName>
        <fullName evidence="1">Uncharacterized protein</fullName>
    </submittedName>
</protein>
<accession>A0AAV7U662</accession>
<proteinExistence type="predicted"/>
<dbReference type="Proteomes" id="UP001066276">
    <property type="component" value="Chromosome 3_1"/>
</dbReference>
<reference evidence="1" key="1">
    <citation type="journal article" date="2022" name="bioRxiv">
        <title>Sequencing and chromosome-scale assembly of the giantPleurodeles waltlgenome.</title>
        <authorList>
            <person name="Brown T."/>
            <person name="Elewa A."/>
            <person name="Iarovenko S."/>
            <person name="Subramanian E."/>
            <person name="Araus A.J."/>
            <person name="Petzold A."/>
            <person name="Susuki M."/>
            <person name="Suzuki K.-i.T."/>
            <person name="Hayashi T."/>
            <person name="Toyoda A."/>
            <person name="Oliveira C."/>
            <person name="Osipova E."/>
            <person name="Leigh N.D."/>
            <person name="Simon A."/>
            <person name="Yun M.H."/>
        </authorList>
    </citation>
    <scope>NUCLEOTIDE SEQUENCE</scope>
    <source>
        <strain evidence="1">20211129_DDA</strain>
        <tissue evidence="1">Liver</tissue>
    </source>
</reference>
<gene>
    <name evidence="1" type="ORF">NDU88_000397</name>
</gene>
<dbReference type="AlphaFoldDB" id="A0AAV7U662"/>
<evidence type="ECO:0000313" key="1">
    <source>
        <dbReference type="EMBL" id="KAJ1183579.1"/>
    </source>
</evidence>